<dbReference type="EMBL" id="BJYT01000004">
    <property type="protein sequence ID" value="GEO08918.1"/>
    <property type="molecule type" value="Genomic_DNA"/>
</dbReference>
<evidence type="ECO:0000313" key="9">
    <source>
        <dbReference type="EMBL" id="GEO08918.1"/>
    </source>
</evidence>
<dbReference type="PROSITE" id="PS51257">
    <property type="entry name" value="PROKAR_LIPOPROTEIN"/>
    <property type="match status" value="1"/>
</dbReference>
<dbReference type="EC" id="5.2.1.8" evidence="3 6"/>
<dbReference type="SUPFAM" id="SSF54534">
    <property type="entry name" value="FKBP-like"/>
    <property type="match status" value="1"/>
</dbReference>
<dbReference type="Pfam" id="PF00254">
    <property type="entry name" value="FKBP_C"/>
    <property type="match status" value="1"/>
</dbReference>
<proteinExistence type="inferred from homology"/>
<dbReference type="InterPro" id="IPR001179">
    <property type="entry name" value="PPIase_FKBP_dom"/>
</dbReference>
<dbReference type="PANTHER" id="PTHR43811:SF19">
    <property type="entry name" value="39 KDA FK506-BINDING NUCLEAR PROTEIN"/>
    <property type="match status" value="1"/>
</dbReference>
<feature type="domain" description="PPIase FKBP-type" evidence="8">
    <location>
        <begin position="196"/>
        <end position="290"/>
    </location>
</feature>
<dbReference type="Gene3D" id="3.10.50.40">
    <property type="match status" value="1"/>
</dbReference>
<comment type="similarity">
    <text evidence="2">Belongs to the FKBP-type PPIase family.</text>
</comment>
<dbReference type="PANTHER" id="PTHR43811">
    <property type="entry name" value="FKBP-TYPE PEPTIDYL-PROLYL CIS-TRANS ISOMERASE FKPA"/>
    <property type="match status" value="1"/>
</dbReference>
<sequence length="337" mass="37008">MKQMLALAALAVVMASCNTNYEKTKSGLTYKIIHGKGGGSTLKAGMFAKLNIEYLLSPKDTILNSTYGKVPLFTAVDTSAKTAYSFMELLPKVRQGDSVIFSISVDSLKSKGAIPDYNEMFKRGDQIKCKMSILKTFTNENDIKADYEKEMAGEKDREVKEIKDYLSKKGIKAQETKNGAFVQIDNAGDAQKAQPGKVATIMYRGYLVDDNKRIFDTNMDSSKGHTDPLEVPVGQGQVIPGWEEALPLFGKGGKGKIFVPAMLAYGPQGSQGAIPPYANLIFDIEIRDVKDAPKQAAPTGQPGGMNNLTPEQIQQLQQQMQQQRGQQQDPRQQQAPR</sequence>
<keyword evidence="10" id="KW-1185">Reference proteome</keyword>
<keyword evidence="5 6" id="KW-0413">Isomerase</keyword>
<evidence type="ECO:0000256" key="6">
    <source>
        <dbReference type="PROSITE-ProRule" id="PRU00277"/>
    </source>
</evidence>
<dbReference type="Proteomes" id="UP000321513">
    <property type="component" value="Unassembled WGS sequence"/>
</dbReference>
<dbReference type="RefSeq" id="WP_147202977.1">
    <property type="nucleotide sequence ID" value="NZ_BJYT01000004.1"/>
</dbReference>
<feature type="region of interest" description="Disordered" evidence="7">
    <location>
        <begin position="292"/>
        <end position="337"/>
    </location>
</feature>
<comment type="caution">
    <text evidence="9">The sequence shown here is derived from an EMBL/GenBank/DDBJ whole genome shotgun (WGS) entry which is preliminary data.</text>
</comment>
<dbReference type="PROSITE" id="PS50059">
    <property type="entry name" value="FKBP_PPIASE"/>
    <property type="match status" value="1"/>
</dbReference>
<protein>
    <recommendedName>
        <fullName evidence="3 6">peptidylprolyl isomerase</fullName>
        <ecNumber evidence="3 6">5.2.1.8</ecNumber>
    </recommendedName>
</protein>
<evidence type="ECO:0000256" key="4">
    <source>
        <dbReference type="ARBA" id="ARBA00023110"/>
    </source>
</evidence>
<accession>A0A512BAD9</accession>
<evidence type="ECO:0000313" key="10">
    <source>
        <dbReference type="Proteomes" id="UP000321513"/>
    </source>
</evidence>
<organism evidence="9 10">
    <name type="scientific">Segetibacter aerophilus</name>
    <dbReference type="NCBI Taxonomy" id="670293"/>
    <lineage>
        <taxon>Bacteria</taxon>
        <taxon>Pseudomonadati</taxon>
        <taxon>Bacteroidota</taxon>
        <taxon>Chitinophagia</taxon>
        <taxon>Chitinophagales</taxon>
        <taxon>Chitinophagaceae</taxon>
        <taxon>Segetibacter</taxon>
    </lineage>
</organism>
<evidence type="ECO:0000256" key="5">
    <source>
        <dbReference type="ARBA" id="ARBA00023235"/>
    </source>
</evidence>
<keyword evidence="4 6" id="KW-0697">Rotamase</keyword>
<comment type="catalytic activity">
    <reaction evidence="1 6">
        <text>[protein]-peptidylproline (omega=180) = [protein]-peptidylproline (omega=0)</text>
        <dbReference type="Rhea" id="RHEA:16237"/>
        <dbReference type="Rhea" id="RHEA-COMP:10747"/>
        <dbReference type="Rhea" id="RHEA-COMP:10748"/>
        <dbReference type="ChEBI" id="CHEBI:83833"/>
        <dbReference type="ChEBI" id="CHEBI:83834"/>
        <dbReference type="EC" id="5.2.1.8"/>
    </reaction>
</comment>
<dbReference type="OrthoDB" id="9814548at2"/>
<reference evidence="9 10" key="1">
    <citation type="submission" date="2019-07" db="EMBL/GenBank/DDBJ databases">
        <title>Whole genome shotgun sequence of Segetibacter aerophilus NBRC 106135.</title>
        <authorList>
            <person name="Hosoyama A."/>
            <person name="Uohara A."/>
            <person name="Ohji S."/>
            <person name="Ichikawa N."/>
        </authorList>
    </citation>
    <scope>NUCLEOTIDE SEQUENCE [LARGE SCALE GENOMIC DNA]</scope>
    <source>
        <strain evidence="9 10">NBRC 106135</strain>
    </source>
</reference>
<evidence type="ECO:0000259" key="8">
    <source>
        <dbReference type="PROSITE" id="PS50059"/>
    </source>
</evidence>
<evidence type="ECO:0000256" key="1">
    <source>
        <dbReference type="ARBA" id="ARBA00000971"/>
    </source>
</evidence>
<evidence type="ECO:0000256" key="2">
    <source>
        <dbReference type="ARBA" id="ARBA00006577"/>
    </source>
</evidence>
<name>A0A512BAD9_9BACT</name>
<dbReference type="InterPro" id="IPR046357">
    <property type="entry name" value="PPIase_dom_sf"/>
</dbReference>
<evidence type="ECO:0000256" key="7">
    <source>
        <dbReference type="SAM" id="MobiDB-lite"/>
    </source>
</evidence>
<gene>
    <name evidence="9" type="ORF">SAE01_14140</name>
</gene>
<dbReference type="AlphaFoldDB" id="A0A512BAD9"/>
<feature type="compositionally biased region" description="Low complexity" evidence="7">
    <location>
        <begin position="312"/>
        <end position="337"/>
    </location>
</feature>
<evidence type="ECO:0000256" key="3">
    <source>
        <dbReference type="ARBA" id="ARBA00013194"/>
    </source>
</evidence>
<dbReference type="GO" id="GO:0003755">
    <property type="term" value="F:peptidyl-prolyl cis-trans isomerase activity"/>
    <property type="evidence" value="ECO:0007669"/>
    <property type="project" value="UniProtKB-KW"/>
</dbReference>